<dbReference type="InterPro" id="IPR019108">
    <property type="entry name" value="Caa3_assmbl_CtaG-rel"/>
</dbReference>
<reference evidence="7 8" key="1">
    <citation type="submission" date="2022-03" db="EMBL/GenBank/DDBJ databases">
        <title>Complete genome analysis of Roseomonas KG 17.1 : a prolific producer of plant growth promoters.</title>
        <authorList>
            <person name="Saadouli I."/>
            <person name="Najjari A."/>
            <person name="Mosbah A."/>
            <person name="Ouzari H.I."/>
        </authorList>
    </citation>
    <scope>NUCLEOTIDE SEQUENCE [LARGE SCALE GENOMIC DNA]</scope>
    <source>
        <strain evidence="7 8">KG17-1</strain>
    </source>
</reference>
<gene>
    <name evidence="7" type="ORF">MON41_14315</name>
</gene>
<dbReference type="Proteomes" id="UP001201985">
    <property type="component" value="Unassembled WGS sequence"/>
</dbReference>
<proteinExistence type="predicted"/>
<keyword evidence="2" id="KW-1003">Cell membrane</keyword>
<evidence type="ECO:0000256" key="2">
    <source>
        <dbReference type="ARBA" id="ARBA00022475"/>
    </source>
</evidence>
<evidence type="ECO:0000313" key="8">
    <source>
        <dbReference type="Proteomes" id="UP001201985"/>
    </source>
</evidence>
<evidence type="ECO:0000256" key="5">
    <source>
        <dbReference type="ARBA" id="ARBA00023136"/>
    </source>
</evidence>
<keyword evidence="3 6" id="KW-0812">Transmembrane</keyword>
<keyword evidence="8" id="KW-1185">Reference proteome</keyword>
<evidence type="ECO:0000256" key="6">
    <source>
        <dbReference type="SAM" id="Phobius"/>
    </source>
</evidence>
<evidence type="ECO:0000256" key="3">
    <source>
        <dbReference type="ARBA" id="ARBA00022692"/>
    </source>
</evidence>
<name>A0ABS9W6I6_9PROT</name>
<dbReference type="EMBL" id="JALBUU010000019">
    <property type="protein sequence ID" value="MCI0754904.1"/>
    <property type="molecule type" value="Genomic_DNA"/>
</dbReference>
<accession>A0ABS9W6I6</accession>
<comment type="caution">
    <text evidence="7">The sequence shown here is derived from an EMBL/GenBank/DDBJ whole genome shotgun (WGS) entry which is preliminary data.</text>
</comment>
<keyword evidence="5 6" id="KW-0472">Membrane</keyword>
<evidence type="ECO:0000256" key="4">
    <source>
        <dbReference type="ARBA" id="ARBA00022989"/>
    </source>
</evidence>
<keyword evidence="4 6" id="KW-1133">Transmembrane helix</keyword>
<feature type="transmembrane region" description="Helical" evidence="6">
    <location>
        <begin position="72"/>
        <end position="94"/>
    </location>
</feature>
<sequence>MAHLRPRTARGRRSNRRWYSTIASPTGSQQCSATGQLGALLTFAPRVLYGVQTAQAGLWGLTPLEDQQLAGLVMWIPAGTVYAGAALPFFAAWLRRPGQAWRADNALPP</sequence>
<protein>
    <submittedName>
        <fullName evidence="7">Cytochrome c oxidase assembly protein</fullName>
    </submittedName>
</protein>
<comment type="subcellular location">
    <subcellularLocation>
        <location evidence="1">Cell membrane</location>
        <topology evidence="1">Multi-pass membrane protein</topology>
    </subcellularLocation>
</comment>
<organism evidence="7 8">
    <name type="scientific">Teichococcus vastitatis</name>
    <dbReference type="NCBI Taxonomy" id="2307076"/>
    <lineage>
        <taxon>Bacteria</taxon>
        <taxon>Pseudomonadati</taxon>
        <taxon>Pseudomonadota</taxon>
        <taxon>Alphaproteobacteria</taxon>
        <taxon>Acetobacterales</taxon>
        <taxon>Roseomonadaceae</taxon>
        <taxon>Roseomonas</taxon>
    </lineage>
</organism>
<evidence type="ECO:0000256" key="1">
    <source>
        <dbReference type="ARBA" id="ARBA00004651"/>
    </source>
</evidence>
<evidence type="ECO:0000313" key="7">
    <source>
        <dbReference type="EMBL" id="MCI0754904.1"/>
    </source>
</evidence>
<dbReference type="Pfam" id="PF09678">
    <property type="entry name" value="Caa3_CtaG"/>
    <property type="match status" value="1"/>
</dbReference>